<dbReference type="InterPro" id="IPR001810">
    <property type="entry name" value="F-box_dom"/>
</dbReference>
<dbReference type="AlphaFoldDB" id="A0A9P5ZCT3"/>
<proteinExistence type="predicted"/>
<organism evidence="3 4">
    <name type="scientific">Pholiota conissans</name>
    <dbReference type="NCBI Taxonomy" id="109636"/>
    <lineage>
        <taxon>Eukaryota</taxon>
        <taxon>Fungi</taxon>
        <taxon>Dikarya</taxon>
        <taxon>Basidiomycota</taxon>
        <taxon>Agaricomycotina</taxon>
        <taxon>Agaricomycetes</taxon>
        <taxon>Agaricomycetidae</taxon>
        <taxon>Agaricales</taxon>
        <taxon>Agaricineae</taxon>
        <taxon>Strophariaceae</taxon>
        <taxon>Pholiota</taxon>
    </lineage>
</organism>
<evidence type="ECO:0000313" key="4">
    <source>
        <dbReference type="Proteomes" id="UP000807469"/>
    </source>
</evidence>
<dbReference type="InterPro" id="IPR036047">
    <property type="entry name" value="F-box-like_dom_sf"/>
</dbReference>
<evidence type="ECO:0000313" key="3">
    <source>
        <dbReference type="EMBL" id="KAF9484124.1"/>
    </source>
</evidence>
<gene>
    <name evidence="3" type="ORF">BDN70DRAFT_873013</name>
</gene>
<keyword evidence="4" id="KW-1185">Reference proteome</keyword>
<feature type="domain" description="F-box" evidence="2">
    <location>
        <begin position="111"/>
        <end position="160"/>
    </location>
</feature>
<dbReference type="EMBL" id="MU155147">
    <property type="protein sequence ID" value="KAF9484124.1"/>
    <property type="molecule type" value="Genomic_DNA"/>
</dbReference>
<feature type="compositionally biased region" description="Basic residues" evidence="1">
    <location>
        <begin position="39"/>
        <end position="51"/>
    </location>
</feature>
<accession>A0A9P5ZCT3</accession>
<reference evidence="3" key="1">
    <citation type="submission" date="2020-11" db="EMBL/GenBank/DDBJ databases">
        <authorList>
            <consortium name="DOE Joint Genome Institute"/>
            <person name="Ahrendt S."/>
            <person name="Riley R."/>
            <person name="Andreopoulos W."/>
            <person name="Labutti K."/>
            <person name="Pangilinan J."/>
            <person name="Ruiz-Duenas F.J."/>
            <person name="Barrasa J.M."/>
            <person name="Sanchez-Garcia M."/>
            <person name="Camarero S."/>
            <person name="Miyauchi S."/>
            <person name="Serrano A."/>
            <person name="Linde D."/>
            <person name="Babiker R."/>
            <person name="Drula E."/>
            <person name="Ayuso-Fernandez I."/>
            <person name="Pacheco R."/>
            <person name="Padilla G."/>
            <person name="Ferreira P."/>
            <person name="Barriuso J."/>
            <person name="Kellner H."/>
            <person name="Castanera R."/>
            <person name="Alfaro M."/>
            <person name="Ramirez L."/>
            <person name="Pisabarro A.G."/>
            <person name="Kuo A."/>
            <person name="Tritt A."/>
            <person name="Lipzen A."/>
            <person name="He G."/>
            <person name="Yan M."/>
            <person name="Ng V."/>
            <person name="Cullen D."/>
            <person name="Martin F."/>
            <person name="Rosso M.-N."/>
            <person name="Henrissat B."/>
            <person name="Hibbett D."/>
            <person name="Martinez A.T."/>
            <person name="Grigoriev I.V."/>
        </authorList>
    </citation>
    <scope>NUCLEOTIDE SEQUENCE</scope>
    <source>
        <strain evidence="3">CIRM-BRFM 674</strain>
    </source>
</reference>
<dbReference type="Pfam" id="PF00646">
    <property type="entry name" value="F-box"/>
    <property type="match status" value="1"/>
</dbReference>
<evidence type="ECO:0000259" key="2">
    <source>
        <dbReference type="PROSITE" id="PS50181"/>
    </source>
</evidence>
<feature type="region of interest" description="Disordered" evidence="1">
    <location>
        <begin position="1"/>
        <end position="101"/>
    </location>
</feature>
<feature type="region of interest" description="Disordered" evidence="1">
    <location>
        <begin position="632"/>
        <end position="678"/>
    </location>
</feature>
<feature type="compositionally biased region" description="Polar residues" evidence="1">
    <location>
        <begin position="52"/>
        <end position="68"/>
    </location>
</feature>
<evidence type="ECO:0000256" key="1">
    <source>
        <dbReference type="SAM" id="MobiDB-lite"/>
    </source>
</evidence>
<sequence>MPPRMSSRLVGKSKLRVASQRREAPSGHPNEQSNDHTKRPTKRQKTRHTPHPRSTGSDAATPSSSVQPNDAIYREQRSREASCTTNAVLDSVPTEHDDNLTKKTKKVRRVVLRFAGLPLDTVLEICGYLPPMDLLNMSYASKELRSILTADYTATLWKKAYTMNLQPVYFGNVKYPPECPCGVDIRHYTAVLFGRTCLFCSGPEADVVHWGALTRLCKTCAPKQLMAPINRSGDESGRILEICWFTGGARGRLLGPNTLFVSGNHSQFVLRKNFERQTHAWRSCIDSKARAHYKEKQLAKKKANESVIRRLADWASYLILERTASLAVRAQWLEKKLEEEGYAGEDLGKWLRNLKDLPLIQKQLPLNNDGWDLIKVKARSIFESEKQKRRQSIMINTYRKRLSAINDLVKKILKSHPRPWVSPPSSTLAKSEHFSVAIEAIEGNDNLAVIKAKLSTETAPHIPDLLAAWRTEADDYLARILAGETTSAATAGEDASRNSLELATTFFECEFCTDPISYPRILVHQCLRNQRKIPSPDGEDAEDDNETLVDVSDLEPHKVHGVATVTEAGVWHRMSRWSSPTWNEARQFISVDEMAVESAKALIRTCGEDPDTVTAQAMGDRKAWFECKRCSVKPKEDEEKEDEEKEEEKEEGDEKDDEGKEEKEEREGEEDGRPSRKLMNWSMAILHDVSVHPDDISSESWKPVTSPSDLELVAAQEAKFFHKTGGKSYERCRHCDYTAQTKAEATSHLMRRHKIATMTNLQEHFYVKLDAPMKAYSRVIKV</sequence>
<dbReference type="SUPFAM" id="SSF81383">
    <property type="entry name" value="F-box domain"/>
    <property type="match status" value="1"/>
</dbReference>
<name>A0A9P5ZCT3_9AGAR</name>
<dbReference type="OrthoDB" id="2322499at2759"/>
<dbReference type="CDD" id="cd09917">
    <property type="entry name" value="F-box_SF"/>
    <property type="match status" value="1"/>
</dbReference>
<protein>
    <recommendedName>
        <fullName evidence="2">F-box domain-containing protein</fullName>
    </recommendedName>
</protein>
<comment type="caution">
    <text evidence="3">The sequence shown here is derived from an EMBL/GenBank/DDBJ whole genome shotgun (WGS) entry which is preliminary data.</text>
</comment>
<feature type="compositionally biased region" description="Basic and acidic residues" evidence="1">
    <location>
        <begin position="657"/>
        <end position="674"/>
    </location>
</feature>
<dbReference type="PROSITE" id="PS50181">
    <property type="entry name" value="FBOX"/>
    <property type="match status" value="1"/>
</dbReference>
<dbReference type="Proteomes" id="UP000807469">
    <property type="component" value="Unassembled WGS sequence"/>
</dbReference>
<feature type="compositionally biased region" description="Acidic residues" evidence="1">
    <location>
        <begin position="638"/>
        <end position="656"/>
    </location>
</feature>